<dbReference type="eggNOG" id="COG3735">
    <property type="taxonomic scope" value="Bacteria"/>
</dbReference>
<dbReference type="PANTHER" id="PTHR40590">
    <property type="entry name" value="CYTOPLASMIC PROTEIN-RELATED"/>
    <property type="match status" value="1"/>
</dbReference>
<accession>A0A0U1P7J2</accession>
<evidence type="ECO:0000313" key="2">
    <source>
        <dbReference type="EMBL" id="GAD30570.1"/>
    </source>
</evidence>
<gene>
    <name evidence="2" type="ORF">PLEI_2226</name>
</gene>
<keyword evidence="1" id="KW-0732">Signal</keyword>
<protein>
    <submittedName>
        <fullName evidence="2">GumN family protein</fullName>
    </submittedName>
</protein>
<feature type="chain" id="PRO_5006712637" evidence="1">
    <location>
        <begin position="23"/>
        <end position="298"/>
    </location>
</feature>
<name>A0A0U1P7J2_PHOLE</name>
<dbReference type="InterPro" id="IPR002816">
    <property type="entry name" value="TraB/PrgY/GumN_fam"/>
</dbReference>
<evidence type="ECO:0000256" key="1">
    <source>
        <dbReference type="SAM" id="SignalP"/>
    </source>
</evidence>
<sequence>MIKSLLSKALLLIPFISHHALAEPIVWKIYDNHRQFYVLGSIHAGEKEMFPLPQAFLSQWKKADALVVEANILQHSAPATQNNKPPYTQETLNNEQLEKLKTIAESLSLPYKLLTSQPPWLTATYLQLTLAKQLNLSTDQGIDYVLLKRAEEQHIPIKSLESVEYQLSLLQNLPHNGNGMLLETIDHWQQTKASLQCLVDVWKQGDSEKFTTLFNDTQYDPETNEALIFARNRHWAETLTQSPDYQSGRFMVVVGAFHLIGEQGLPALMKQAGFTVERITKGTTAKCEDWETISQSSS</sequence>
<reference evidence="3" key="1">
    <citation type="submission" date="2012-12" db="EMBL/GenBank/DDBJ databases">
        <title>Genome Sequence of Photobacterium leiognathi lrivu.4.1.</title>
        <authorList>
            <person name="Urbanczyk H."/>
            <person name="Ogura Y."/>
            <person name="Hayashi T."/>
            <person name="Dunlap P.V."/>
        </authorList>
    </citation>
    <scope>NUCLEOTIDE SEQUENCE [LARGE SCALE GENOMIC DNA]</scope>
    <source>
        <strain evidence="3">lrivu.4.1</strain>
    </source>
</reference>
<dbReference type="CDD" id="cd14789">
    <property type="entry name" value="Tiki"/>
    <property type="match status" value="1"/>
</dbReference>
<dbReference type="Proteomes" id="UP000030675">
    <property type="component" value="Unassembled WGS sequence"/>
</dbReference>
<dbReference type="EMBL" id="DF196819">
    <property type="protein sequence ID" value="GAD30570.1"/>
    <property type="molecule type" value="Genomic_DNA"/>
</dbReference>
<dbReference type="Pfam" id="PF01963">
    <property type="entry name" value="TraB_PrgY_gumN"/>
    <property type="match status" value="1"/>
</dbReference>
<dbReference type="HOGENOM" id="CLU_057525_3_0_6"/>
<evidence type="ECO:0000313" key="3">
    <source>
        <dbReference type="Proteomes" id="UP000030675"/>
    </source>
</evidence>
<organism evidence="2 3">
    <name type="scientific">Photobacterium leiognathi lrivu.4.1</name>
    <dbReference type="NCBI Taxonomy" id="1248232"/>
    <lineage>
        <taxon>Bacteria</taxon>
        <taxon>Pseudomonadati</taxon>
        <taxon>Pseudomonadota</taxon>
        <taxon>Gammaproteobacteria</taxon>
        <taxon>Vibrionales</taxon>
        <taxon>Vibrionaceae</taxon>
        <taxon>Photobacterium</taxon>
    </lineage>
</organism>
<feature type="signal peptide" evidence="1">
    <location>
        <begin position="1"/>
        <end position="22"/>
    </location>
</feature>
<dbReference type="RefSeq" id="WP_023933278.1">
    <property type="nucleotide sequence ID" value="NZ_DF196819.1"/>
</dbReference>
<dbReference type="PANTHER" id="PTHR40590:SF1">
    <property type="entry name" value="CYTOPLASMIC PROTEIN"/>
    <property type="match status" value="1"/>
</dbReference>
<dbReference type="InterPro" id="IPR047111">
    <property type="entry name" value="YbaP-like"/>
</dbReference>
<proteinExistence type="predicted"/>
<dbReference type="AlphaFoldDB" id="A0A0U1P7J2"/>